<feature type="compositionally biased region" description="Polar residues" evidence="5">
    <location>
        <begin position="321"/>
        <end position="339"/>
    </location>
</feature>
<feature type="transmembrane region" description="Helical" evidence="6">
    <location>
        <begin position="74"/>
        <end position="99"/>
    </location>
</feature>
<dbReference type="Pfam" id="PF00001">
    <property type="entry name" value="7tm_1"/>
    <property type="match status" value="1"/>
</dbReference>
<feature type="region of interest" description="Disordered" evidence="5">
    <location>
        <begin position="373"/>
        <end position="393"/>
    </location>
</feature>
<organism evidence="8 9">
    <name type="scientific">Sistotremastrum niveocremeum HHB9708</name>
    <dbReference type="NCBI Taxonomy" id="1314777"/>
    <lineage>
        <taxon>Eukaryota</taxon>
        <taxon>Fungi</taxon>
        <taxon>Dikarya</taxon>
        <taxon>Basidiomycota</taxon>
        <taxon>Agaricomycotina</taxon>
        <taxon>Agaricomycetes</taxon>
        <taxon>Sistotremastrales</taxon>
        <taxon>Sistotremastraceae</taxon>
        <taxon>Sertulicium</taxon>
        <taxon>Sertulicium niveocremeum</taxon>
    </lineage>
</organism>
<name>A0A164SQ24_9AGAM</name>
<dbReference type="PANTHER" id="PTHR23112">
    <property type="entry name" value="G PROTEIN-COUPLED RECEPTOR 157-RELATED"/>
    <property type="match status" value="1"/>
</dbReference>
<evidence type="ECO:0000256" key="1">
    <source>
        <dbReference type="ARBA" id="ARBA00004141"/>
    </source>
</evidence>
<feature type="region of interest" description="Disordered" evidence="5">
    <location>
        <begin position="317"/>
        <end position="339"/>
    </location>
</feature>
<evidence type="ECO:0000256" key="5">
    <source>
        <dbReference type="SAM" id="MobiDB-lite"/>
    </source>
</evidence>
<dbReference type="OrthoDB" id="100006at2759"/>
<feature type="transmembrane region" description="Helical" evidence="6">
    <location>
        <begin position="119"/>
        <end position="139"/>
    </location>
</feature>
<dbReference type="AlphaFoldDB" id="A0A164SQ24"/>
<evidence type="ECO:0000256" key="4">
    <source>
        <dbReference type="ARBA" id="ARBA00023136"/>
    </source>
</evidence>
<dbReference type="EMBL" id="KV419414">
    <property type="protein sequence ID" value="KZS91695.1"/>
    <property type="molecule type" value="Genomic_DNA"/>
</dbReference>
<dbReference type="SUPFAM" id="SSF81321">
    <property type="entry name" value="Family A G protein-coupled receptor-like"/>
    <property type="match status" value="1"/>
</dbReference>
<comment type="subcellular location">
    <subcellularLocation>
        <location evidence="1">Membrane</location>
        <topology evidence="1">Multi-pass membrane protein</topology>
    </subcellularLocation>
</comment>
<feature type="transmembrane region" description="Helical" evidence="6">
    <location>
        <begin position="25"/>
        <end position="48"/>
    </location>
</feature>
<feature type="transmembrane region" description="Helical" evidence="6">
    <location>
        <begin position="151"/>
        <end position="173"/>
    </location>
</feature>
<evidence type="ECO:0000313" key="9">
    <source>
        <dbReference type="Proteomes" id="UP000076722"/>
    </source>
</evidence>
<dbReference type="GO" id="GO:0004930">
    <property type="term" value="F:G protein-coupled receptor activity"/>
    <property type="evidence" value="ECO:0007669"/>
    <property type="project" value="InterPro"/>
</dbReference>
<dbReference type="GO" id="GO:0007189">
    <property type="term" value="P:adenylate cyclase-activating G protein-coupled receptor signaling pathway"/>
    <property type="evidence" value="ECO:0007669"/>
    <property type="project" value="TreeGrafter"/>
</dbReference>
<dbReference type="InterPro" id="IPR017452">
    <property type="entry name" value="GPCR_Rhodpsn_7TM"/>
</dbReference>
<dbReference type="PROSITE" id="PS50262">
    <property type="entry name" value="G_PROTEIN_RECEP_F1_2"/>
    <property type="match status" value="1"/>
</dbReference>
<dbReference type="Gene3D" id="1.20.1070.10">
    <property type="entry name" value="Rhodopsin 7-helix transmembrane proteins"/>
    <property type="match status" value="1"/>
</dbReference>
<evidence type="ECO:0000256" key="2">
    <source>
        <dbReference type="ARBA" id="ARBA00022692"/>
    </source>
</evidence>
<dbReference type="Proteomes" id="UP000076722">
    <property type="component" value="Unassembled WGS sequence"/>
</dbReference>
<accession>A0A164SQ24</accession>
<gene>
    <name evidence="8" type="ORF">SISNIDRAFT_550949</name>
</gene>
<reference evidence="8 9" key="1">
    <citation type="journal article" date="2016" name="Mol. Biol. Evol.">
        <title>Comparative Genomics of Early-Diverging Mushroom-Forming Fungi Provides Insights into the Origins of Lignocellulose Decay Capabilities.</title>
        <authorList>
            <person name="Nagy L.G."/>
            <person name="Riley R."/>
            <person name="Tritt A."/>
            <person name="Adam C."/>
            <person name="Daum C."/>
            <person name="Floudas D."/>
            <person name="Sun H."/>
            <person name="Yadav J.S."/>
            <person name="Pangilinan J."/>
            <person name="Larsson K.H."/>
            <person name="Matsuura K."/>
            <person name="Barry K."/>
            <person name="Labutti K."/>
            <person name="Kuo R."/>
            <person name="Ohm R.A."/>
            <person name="Bhattacharya S.S."/>
            <person name="Shirouzu T."/>
            <person name="Yoshinaga Y."/>
            <person name="Martin F.M."/>
            <person name="Grigoriev I.V."/>
            <person name="Hibbett D.S."/>
        </authorList>
    </citation>
    <scope>NUCLEOTIDE SEQUENCE [LARGE SCALE GENOMIC DNA]</scope>
    <source>
        <strain evidence="8 9">HHB9708</strain>
    </source>
</reference>
<dbReference type="PANTHER" id="PTHR23112:SF37">
    <property type="entry name" value="G PROTEIN-COUPLED RECEPTOR GPR1"/>
    <property type="match status" value="1"/>
</dbReference>
<dbReference type="InterPro" id="IPR000276">
    <property type="entry name" value="GPCR_Rhodpsn"/>
</dbReference>
<feature type="domain" description="G-protein coupled receptors family 1 profile" evidence="7">
    <location>
        <begin position="54"/>
        <end position="306"/>
    </location>
</feature>
<keyword evidence="3 6" id="KW-1133">Transmembrane helix</keyword>
<sequence length="393" mass="43742">MFSADNQDDGTGPNTSGTFSFGTRLGLVFIVETASLSAFLVASLLGYVSVDHYPSWQAIAQVARRGSIGWPSHIHIYFISLLCSDLLLSISGVMNVRWVHEAGVIEGSYCTAQAMLKQMGSVGVGLAILAIAISTWGLIVRKWKRPSSPRVALIVVSLIWIFVILMTTISLAIHKSKGNRFYGNTKYWCWIRSPYSLREGIALEYGWLWLTAVINCILYIPVAITLLESRRRNRSLETLAPEGERSMQTMAFQMSLYPVIYMLTITPSSVARFIQFARPNNPPPFPVSAFASVAFASSGIFNVLLFSITRPALIPRRSRQDGQSTPNNRTITSPRNSIQWRRRTEECADQWFLPLNDLSDGAKNGPRLSTIRISEESPFQEPKSSGSSMILHP</sequence>
<dbReference type="GO" id="GO:0005886">
    <property type="term" value="C:plasma membrane"/>
    <property type="evidence" value="ECO:0007669"/>
    <property type="project" value="TreeGrafter"/>
</dbReference>
<evidence type="ECO:0000256" key="6">
    <source>
        <dbReference type="SAM" id="Phobius"/>
    </source>
</evidence>
<keyword evidence="2 6" id="KW-0812">Transmembrane</keyword>
<feature type="transmembrane region" description="Helical" evidence="6">
    <location>
        <begin position="255"/>
        <end position="275"/>
    </location>
</feature>
<feature type="transmembrane region" description="Helical" evidence="6">
    <location>
        <begin position="287"/>
        <end position="309"/>
    </location>
</feature>
<keyword evidence="4 6" id="KW-0472">Membrane</keyword>
<feature type="transmembrane region" description="Helical" evidence="6">
    <location>
        <begin position="207"/>
        <end position="227"/>
    </location>
</feature>
<keyword evidence="9" id="KW-1185">Reference proteome</keyword>
<evidence type="ECO:0000313" key="8">
    <source>
        <dbReference type="EMBL" id="KZS91695.1"/>
    </source>
</evidence>
<feature type="compositionally biased region" description="Polar residues" evidence="5">
    <location>
        <begin position="382"/>
        <end position="393"/>
    </location>
</feature>
<dbReference type="STRING" id="1314777.A0A164SQ24"/>
<proteinExistence type="predicted"/>
<evidence type="ECO:0000256" key="3">
    <source>
        <dbReference type="ARBA" id="ARBA00022989"/>
    </source>
</evidence>
<evidence type="ECO:0000259" key="7">
    <source>
        <dbReference type="PROSITE" id="PS50262"/>
    </source>
</evidence>
<protein>
    <recommendedName>
        <fullName evidence="7">G-protein coupled receptors family 1 profile domain-containing protein</fullName>
    </recommendedName>
</protein>